<evidence type="ECO:0000313" key="1">
    <source>
        <dbReference type="EMBL" id="GJJ75812.1"/>
    </source>
</evidence>
<name>A0A9P3HGD3_9FUNG</name>
<comment type="caution">
    <text evidence="1">The sequence shown here is derived from an EMBL/GenBank/DDBJ whole genome shotgun (WGS) entry which is preliminary data.</text>
</comment>
<reference evidence="1" key="1">
    <citation type="submission" date="2021-11" db="EMBL/GenBank/DDBJ databases">
        <authorList>
            <person name="Herlambang A."/>
            <person name="Guo Y."/>
            <person name="Takashima Y."/>
            <person name="Nishizawa T."/>
        </authorList>
    </citation>
    <scope>NUCLEOTIDE SEQUENCE</scope>
    <source>
        <strain evidence="1">E1425</strain>
    </source>
</reference>
<dbReference type="Proteomes" id="UP000827284">
    <property type="component" value="Unassembled WGS sequence"/>
</dbReference>
<accession>A0A9P3HGD3</accession>
<reference evidence="1" key="2">
    <citation type="journal article" date="2022" name="Microbiol. Resour. Announc.">
        <title>Whole-Genome Sequence of Entomortierella parvispora E1425, a Mucoromycotan Fungus Associated with Burkholderiaceae-Related Endosymbiotic Bacteria.</title>
        <authorList>
            <person name="Herlambang A."/>
            <person name="Guo Y."/>
            <person name="Takashima Y."/>
            <person name="Narisawa K."/>
            <person name="Ohta H."/>
            <person name="Nishizawa T."/>
        </authorList>
    </citation>
    <scope>NUCLEOTIDE SEQUENCE</scope>
    <source>
        <strain evidence="1">E1425</strain>
    </source>
</reference>
<sequence length="94" mass="10621">MCETSHSLVFYQDPYPLRRPAENWSPIAETSGRGSLVAIAVWSQKKRSACGKLDLRKRKHIGDTLDTHRIHYHGCVAFFTHGHLTSLLTEEAGM</sequence>
<organism evidence="1 2">
    <name type="scientific">Entomortierella parvispora</name>
    <dbReference type="NCBI Taxonomy" id="205924"/>
    <lineage>
        <taxon>Eukaryota</taxon>
        <taxon>Fungi</taxon>
        <taxon>Fungi incertae sedis</taxon>
        <taxon>Mucoromycota</taxon>
        <taxon>Mortierellomycotina</taxon>
        <taxon>Mortierellomycetes</taxon>
        <taxon>Mortierellales</taxon>
        <taxon>Mortierellaceae</taxon>
        <taxon>Entomortierella</taxon>
    </lineage>
</organism>
<gene>
    <name evidence="1" type="ORF">EMPS_08170</name>
</gene>
<protein>
    <submittedName>
        <fullName evidence="1">Uncharacterized protein</fullName>
    </submittedName>
</protein>
<keyword evidence="2" id="KW-1185">Reference proteome</keyword>
<evidence type="ECO:0000313" key="2">
    <source>
        <dbReference type="Proteomes" id="UP000827284"/>
    </source>
</evidence>
<dbReference type="EMBL" id="BQFW01000011">
    <property type="protein sequence ID" value="GJJ75812.1"/>
    <property type="molecule type" value="Genomic_DNA"/>
</dbReference>
<dbReference type="AlphaFoldDB" id="A0A9P3HGD3"/>
<proteinExistence type="predicted"/>